<reference evidence="2" key="1">
    <citation type="submission" date="2016-11" db="UniProtKB">
        <authorList>
            <consortium name="WormBaseParasite"/>
        </authorList>
    </citation>
    <scope>IDENTIFICATION</scope>
    <source>
        <strain evidence="2">KR3021</strain>
    </source>
</reference>
<evidence type="ECO:0000313" key="2">
    <source>
        <dbReference type="WBParaSite" id="RSKR_0000391400.1"/>
    </source>
</evidence>
<protein>
    <submittedName>
        <fullName evidence="2">NAD(P)-binding protein</fullName>
    </submittedName>
</protein>
<dbReference type="WBParaSite" id="RSKR_0000391400.1">
    <property type="protein sequence ID" value="RSKR_0000391400.1"/>
    <property type="gene ID" value="RSKR_0000391400"/>
</dbReference>
<dbReference type="Proteomes" id="UP000095286">
    <property type="component" value="Unplaced"/>
</dbReference>
<evidence type="ECO:0000313" key="1">
    <source>
        <dbReference type="Proteomes" id="UP000095286"/>
    </source>
</evidence>
<name>A0AC35TSM0_9BILA</name>
<sequence>MSTLNYLVTGASRGIGYELVKQLTQANNVDHIFAACRNPSEAKALNQLAEQHKSIVLIQLDVTKDDSIAHAVKEVDAIVKDKGLQVLINNAGIFTSEGTKFLNVSRSTMTQIFDTNFNGPILVLGAFKELLKKAASESHPAMVLNISSAGGSTVELLKFIPLTGFDFLNLPYCASKSALNHFVKISSLLLKPDFITIIAMCPGWVKTDMGSEKAQLTPEESISAILDTLNNKLSFERTGDYVDRNGDIILY</sequence>
<proteinExistence type="predicted"/>
<accession>A0AC35TSM0</accession>
<organism evidence="1 2">
    <name type="scientific">Rhabditophanes sp. KR3021</name>
    <dbReference type="NCBI Taxonomy" id="114890"/>
    <lineage>
        <taxon>Eukaryota</taxon>
        <taxon>Metazoa</taxon>
        <taxon>Ecdysozoa</taxon>
        <taxon>Nematoda</taxon>
        <taxon>Chromadorea</taxon>
        <taxon>Rhabditida</taxon>
        <taxon>Tylenchina</taxon>
        <taxon>Panagrolaimomorpha</taxon>
        <taxon>Strongyloidoidea</taxon>
        <taxon>Alloionematidae</taxon>
        <taxon>Rhabditophanes</taxon>
    </lineage>
</organism>